<dbReference type="Pfam" id="PF22593">
    <property type="entry name" value="SPMIP11"/>
    <property type="match status" value="1"/>
</dbReference>
<protein>
    <submittedName>
        <fullName evidence="1">Uncharacterized protein</fullName>
    </submittedName>
</protein>
<reference evidence="1" key="2">
    <citation type="submission" date="2022-10" db="EMBL/GenBank/DDBJ databases">
        <authorList>
            <consortium name="ENA_rothamsted_submissions"/>
            <consortium name="culmorum"/>
            <person name="King R."/>
        </authorList>
    </citation>
    <scope>NUCLEOTIDE SEQUENCE</scope>
</reference>
<gene>
    <name evidence="1" type="ORF">PHAECO_LOCUS12931</name>
</gene>
<keyword evidence="2" id="KW-1185">Reference proteome</keyword>
<dbReference type="AlphaFoldDB" id="A0A9P0DYV2"/>
<dbReference type="EMBL" id="OU896715">
    <property type="protein sequence ID" value="CAH1183684.1"/>
    <property type="molecule type" value="Genomic_DNA"/>
</dbReference>
<proteinExistence type="predicted"/>
<name>A0A9P0DYV2_PHACE</name>
<accession>A0A9P0DYV2</accession>
<evidence type="ECO:0000313" key="1">
    <source>
        <dbReference type="EMBL" id="CAH1183684.1"/>
    </source>
</evidence>
<evidence type="ECO:0000313" key="2">
    <source>
        <dbReference type="Proteomes" id="UP001153737"/>
    </source>
</evidence>
<organism evidence="1 2">
    <name type="scientific">Phaedon cochleariae</name>
    <name type="common">Mustard beetle</name>
    <dbReference type="NCBI Taxonomy" id="80249"/>
    <lineage>
        <taxon>Eukaryota</taxon>
        <taxon>Metazoa</taxon>
        <taxon>Ecdysozoa</taxon>
        <taxon>Arthropoda</taxon>
        <taxon>Hexapoda</taxon>
        <taxon>Insecta</taxon>
        <taxon>Pterygota</taxon>
        <taxon>Neoptera</taxon>
        <taxon>Endopterygota</taxon>
        <taxon>Coleoptera</taxon>
        <taxon>Polyphaga</taxon>
        <taxon>Cucujiformia</taxon>
        <taxon>Chrysomeloidea</taxon>
        <taxon>Chrysomelidae</taxon>
        <taxon>Chrysomelinae</taxon>
        <taxon>Chrysomelini</taxon>
        <taxon>Phaedon</taxon>
    </lineage>
</organism>
<dbReference type="OrthoDB" id="7085216at2759"/>
<dbReference type="Proteomes" id="UP001153737">
    <property type="component" value="Chromosome 9"/>
</dbReference>
<sequence length="140" mass="16801">MEFFGLTSYGSSSPIKDMMRSDYQEPEKPPQNILDVENKFGYTLSERIKELDCYIGFTDGYAYRSWDRLTRMRRKSVLKPVGPTDMYKYPGINSMDYGWWNSDPDLSRDWYKPRVFHSQMTSEMSRFYNHCLKVDKYFKN</sequence>
<reference evidence="1" key="1">
    <citation type="submission" date="2022-01" db="EMBL/GenBank/DDBJ databases">
        <authorList>
            <person name="King R."/>
        </authorList>
    </citation>
    <scope>NUCLEOTIDE SEQUENCE</scope>
</reference>